<dbReference type="AlphaFoldDB" id="A0A255YYF9"/>
<dbReference type="Gene3D" id="3.40.220.10">
    <property type="entry name" value="Leucine Aminopeptidase, subunit E, domain 1"/>
    <property type="match status" value="1"/>
</dbReference>
<accession>A0A255YYF9</accession>
<gene>
    <name evidence="2" type="ORF">CHU95_12320</name>
</gene>
<organism evidence="2 3">
    <name type="scientific">Niveispirillum lacus</name>
    <dbReference type="NCBI Taxonomy" id="1981099"/>
    <lineage>
        <taxon>Bacteria</taxon>
        <taxon>Pseudomonadati</taxon>
        <taxon>Pseudomonadota</taxon>
        <taxon>Alphaproteobacteria</taxon>
        <taxon>Rhodospirillales</taxon>
        <taxon>Azospirillaceae</taxon>
        <taxon>Niveispirillum</taxon>
    </lineage>
</organism>
<dbReference type="InterPro" id="IPR002589">
    <property type="entry name" value="Macro_dom"/>
</dbReference>
<dbReference type="Proteomes" id="UP000216998">
    <property type="component" value="Unassembled WGS sequence"/>
</dbReference>
<dbReference type="EMBL" id="NOXU01000029">
    <property type="protein sequence ID" value="OYQ34228.1"/>
    <property type="molecule type" value="Genomic_DNA"/>
</dbReference>
<dbReference type="PANTHER" id="PTHR11106:SF27">
    <property type="entry name" value="MACRO DOMAIN-CONTAINING PROTEIN"/>
    <property type="match status" value="1"/>
</dbReference>
<dbReference type="InterPro" id="IPR043472">
    <property type="entry name" value="Macro_dom-like"/>
</dbReference>
<dbReference type="PANTHER" id="PTHR11106">
    <property type="entry name" value="GANGLIOSIDE INDUCED DIFFERENTIATION ASSOCIATED PROTEIN 2-RELATED"/>
    <property type="match status" value="1"/>
</dbReference>
<feature type="domain" description="Macro" evidence="1">
    <location>
        <begin position="10"/>
        <end position="190"/>
    </location>
</feature>
<reference evidence="2 3" key="1">
    <citation type="submission" date="2017-07" db="EMBL/GenBank/DDBJ databases">
        <title>Niveispirillum cyanobacteriorum sp. nov., isolated from cyanobacterial aggregates in a eutrophic lake.</title>
        <authorList>
            <person name="Cai H."/>
        </authorList>
    </citation>
    <scope>NUCLEOTIDE SEQUENCE [LARGE SCALE GENOMIC DNA]</scope>
    <source>
        <strain evidence="3">TH1-14</strain>
    </source>
</reference>
<evidence type="ECO:0000313" key="2">
    <source>
        <dbReference type="EMBL" id="OYQ34228.1"/>
    </source>
</evidence>
<evidence type="ECO:0000313" key="3">
    <source>
        <dbReference type="Proteomes" id="UP000216998"/>
    </source>
</evidence>
<name>A0A255YYF9_9PROT</name>
<keyword evidence="3" id="KW-1185">Reference proteome</keyword>
<dbReference type="OrthoDB" id="6194521at2"/>
<sequence>MVAVRQRWPLWSDQYKEREVTDLRVLQGDIATLDVDVIVNAAAPGLGGGTGVSRAIHGAAGPDLFAAATALDPVGRGDAGITPGFALKARWVVHAVGPVYVTGKLGEDKVLARCYRRALELCVEKQGRSIAFPAISTGAYRFPKDQAARIAVETVRAFVGECPDALDQVLFVATGGDNIRELTAALSAQP</sequence>
<proteinExistence type="predicted"/>
<comment type="caution">
    <text evidence="2">The sequence shown here is derived from an EMBL/GenBank/DDBJ whole genome shotgun (WGS) entry which is preliminary data.</text>
</comment>
<dbReference type="GO" id="GO:0019213">
    <property type="term" value="F:deacetylase activity"/>
    <property type="evidence" value="ECO:0007669"/>
    <property type="project" value="TreeGrafter"/>
</dbReference>
<dbReference type="SUPFAM" id="SSF52949">
    <property type="entry name" value="Macro domain-like"/>
    <property type="match status" value="1"/>
</dbReference>
<dbReference type="Pfam" id="PF01661">
    <property type="entry name" value="Macro"/>
    <property type="match status" value="1"/>
</dbReference>
<dbReference type="SMART" id="SM00506">
    <property type="entry name" value="A1pp"/>
    <property type="match status" value="1"/>
</dbReference>
<dbReference type="PROSITE" id="PS51154">
    <property type="entry name" value="MACRO"/>
    <property type="match status" value="1"/>
</dbReference>
<protein>
    <recommendedName>
        <fullName evidence="1">Macro domain-containing protein</fullName>
    </recommendedName>
</protein>
<evidence type="ECO:0000259" key="1">
    <source>
        <dbReference type="PROSITE" id="PS51154"/>
    </source>
</evidence>